<evidence type="ECO:0000313" key="2">
    <source>
        <dbReference type="EMBL" id="RSH91619.1"/>
    </source>
</evidence>
<proteinExistence type="predicted"/>
<sequence>MPQNQGPPQVRSSGHKDVTEDHTTIAQMASQGDGADPEALLRNRVLNNGQVCRAALYDKDDFLCVASSRSQFDLEPDDVRKMLDGVLTFSRAKDPTAAGGNGDVPKRVAVGREGAAAVRNGNADRIVADLSGKTFIAAPTARHILLLEGKDGASESSLETVVQSFQAGLQALTL</sequence>
<evidence type="ECO:0008006" key="4">
    <source>
        <dbReference type="Google" id="ProtNLM"/>
    </source>
</evidence>
<evidence type="ECO:0000256" key="1">
    <source>
        <dbReference type="SAM" id="MobiDB-lite"/>
    </source>
</evidence>
<protein>
    <recommendedName>
        <fullName evidence="4">Profilin</fullName>
    </recommendedName>
</protein>
<dbReference type="OrthoDB" id="2560087at2759"/>
<reference evidence="2 3" key="1">
    <citation type="submission" date="2018-11" db="EMBL/GenBank/DDBJ databases">
        <title>Genome sequence of Saitozyma podzolica DSM 27192.</title>
        <authorList>
            <person name="Aliyu H."/>
            <person name="Gorte O."/>
            <person name="Ochsenreither K."/>
        </authorList>
    </citation>
    <scope>NUCLEOTIDE SEQUENCE [LARGE SCALE GENOMIC DNA]</scope>
    <source>
        <strain evidence="2 3">DSM 27192</strain>
    </source>
</reference>
<evidence type="ECO:0000313" key="3">
    <source>
        <dbReference type="Proteomes" id="UP000279259"/>
    </source>
</evidence>
<dbReference type="EMBL" id="RSCD01000007">
    <property type="protein sequence ID" value="RSH91619.1"/>
    <property type="molecule type" value="Genomic_DNA"/>
</dbReference>
<feature type="region of interest" description="Disordered" evidence="1">
    <location>
        <begin position="1"/>
        <end position="35"/>
    </location>
</feature>
<keyword evidence="3" id="KW-1185">Reference proteome</keyword>
<organism evidence="2 3">
    <name type="scientific">Saitozyma podzolica</name>
    <dbReference type="NCBI Taxonomy" id="1890683"/>
    <lineage>
        <taxon>Eukaryota</taxon>
        <taxon>Fungi</taxon>
        <taxon>Dikarya</taxon>
        <taxon>Basidiomycota</taxon>
        <taxon>Agaricomycotina</taxon>
        <taxon>Tremellomycetes</taxon>
        <taxon>Tremellales</taxon>
        <taxon>Trimorphomycetaceae</taxon>
        <taxon>Saitozyma</taxon>
    </lineage>
</organism>
<comment type="caution">
    <text evidence="2">The sequence shown here is derived from an EMBL/GenBank/DDBJ whole genome shotgun (WGS) entry which is preliminary data.</text>
</comment>
<gene>
    <name evidence="2" type="ORF">EHS25_008988</name>
</gene>
<dbReference type="AlphaFoldDB" id="A0A427YKL9"/>
<accession>A0A427YKL9</accession>
<feature type="compositionally biased region" description="Polar residues" evidence="1">
    <location>
        <begin position="1"/>
        <end position="12"/>
    </location>
</feature>
<dbReference type="Proteomes" id="UP000279259">
    <property type="component" value="Unassembled WGS sequence"/>
</dbReference>
<name>A0A427YKL9_9TREE</name>
<feature type="compositionally biased region" description="Basic and acidic residues" evidence="1">
    <location>
        <begin position="14"/>
        <end position="23"/>
    </location>
</feature>